<gene>
    <name evidence="1" type="ORF">LOC62_04G006552</name>
</gene>
<sequence>MSLFDTSMEEWDKIHTWCLNMAAADYSQNNVDLRGIRQEHYWYYLEEYYSSYGSRVLENTHGAFVIMQDLQNDFYVRDLRWEDECVYSRYLNCMDYDDEERDLRRMAFLNTKATQWHYYPNGEDLPFVTA</sequence>
<organism evidence="1 2">
    <name type="scientific">Vanrija pseudolonga</name>
    <dbReference type="NCBI Taxonomy" id="143232"/>
    <lineage>
        <taxon>Eukaryota</taxon>
        <taxon>Fungi</taxon>
        <taxon>Dikarya</taxon>
        <taxon>Basidiomycota</taxon>
        <taxon>Agaricomycotina</taxon>
        <taxon>Tremellomycetes</taxon>
        <taxon>Trichosporonales</taxon>
        <taxon>Trichosporonaceae</taxon>
        <taxon>Vanrija</taxon>
    </lineage>
</organism>
<dbReference type="RefSeq" id="XP_062629101.1">
    <property type="nucleotide sequence ID" value="XM_062773117.1"/>
</dbReference>
<dbReference type="EMBL" id="CP086717">
    <property type="protein sequence ID" value="WOO83069.1"/>
    <property type="molecule type" value="Genomic_DNA"/>
</dbReference>
<dbReference type="Proteomes" id="UP000827549">
    <property type="component" value="Chromosome 4"/>
</dbReference>
<proteinExistence type="predicted"/>
<accession>A0AAF1BNE7</accession>
<keyword evidence="2" id="KW-1185">Reference proteome</keyword>
<reference evidence="1" key="1">
    <citation type="submission" date="2023-10" db="EMBL/GenBank/DDBJ databases">
        <authorList>
            <person name="Noh H."/>
        </authorList>
    </citation>
    <scope>NUCLEOTIDE SEQUENCE</scope>
    <source>
        <strain evidence="1">DUCC4014</strain>
    </source>
</reference>
<dbReference type="GeneID" id="87809774"/>
<evidence type="ECO:0000313" key="1">
    <source>
        <dbReference type="EMBL" id="WOO83069.1"/>
    </source>
</evidence>
<name>A0AAF1BNE7_9TREE</name>
<dbReference type="AlphaFoldDB" id="A0AAF1BNE7"/>
<evidence type="ECO:0000313" key="2">
    <source>
        <dbReference type="Proteomes" id="UP000827549"/>
    </source>
</evidence>
<protein>
    <submittedName>
        <fullName evidence="1">Uncharacterized protein</fullName>
    </submittedName>
</protein>